<gene>
    <name evidence="1" type="ORF">AI2935V1_1534</name>
</gene>
<accession>A0AAD1TUL1</accession>
<organism evidence="1 2">
    <name type="scientific">Citrobacter freundii</name>
    <dbReference type="NCBI Taxonomy" id="546"/>
    <lineage>
        <taxon>Bacteria</taxon>
        <taxon>Pseudomonadati</taxon>
        <taxon>Pseudomonadota</taxon>
        <taxon>Gammaproteobacteria</taxon>
        <taxon>Enterobacterales</taxon>
        <taxon>Enterobacteriaceae</taxon>
        <taxon>Citrobacter</taxon>
        <taxon>Citrobacter freundii complex</taxon>
    </lineage>
</organism>
<proteinExistence type="predicted"/>
<dbReference type="Gene3D" id="1.10.238.160">
    <property type="match status" value="1"/>
</dbReference>
<dbReference type="RefSeq" id="WP_129695051.1">
    <property type="nucleotide sequence ID" value="NZ_OW995941.1"/>
</dbReference>
<evidence type="ECO:0000313" key="2">
    <source>
        <dbReference type="Proteomes" id="UP000789647"/>
    </source>
</evidence>
<name>A0AAD1TUL1_CITFR</name>
<reference evidence="1" key="1">
    <citation type="submission" date="2022-05" db="EMBL/GenBank/DDBJ databases">
        <authorList>
            <person name="Alioto T."/>
            <person name="Alioto T."/>
            <person name="Gomez Garrido J."/>
        </authorList>
    </citation>
    <scope>NUCLEOTIDE SEQUENCE</scope>
    <source>
        <strain evidence="1">112</strain>
    </source>
</reference>
<dbReference type="Proteomes" id="UP000789647">
    <property type="component" value="Chromosome"/>
</dbReference>
<dbReference type="EMBL" id="OW995941">
    <property type="protein sequence ID" value="CAH6576927.1"/>
    <property type="molecule type" value="Genomic_DNA"/>
</dbReference>
<sequence length="67" mass="7988">MRELRDDSLIDMKFMIEDAGYTAKYFYSQINAGKLPKPIKLGRTSRWMYADYQNWKRSYQSPLKNAS</sequence>
<dbReference type="AlphaFoldDB" id="A0AAD1TUL1"/>
<protein>
    <submittedName>
        <fullName evidence="1">Response regulator inhibitor for tor operon</fullName>
    </submittedName>
</protein>
<evidence type="ECO:0000313" key="1">
    <source>
        <dbReference type="EMBL" id="CAH6576927.1"/>
    </source>
</evidence>